<evidence type="ECO:0000256" key="6">
    <source>
        <dbReference type="SAM" id="MobiDB-lite"/>
    </source>
</evidence>
<evidence type="ECO:0000256" key="1">
    <source>
        <dbReference type="ARBA" id="ARBA00003416"/>
    </source>
</evidence>
<feature type="coiled-coil region" evidence="5">
    <location>
        <begin position="30"/>
        <end position="106"/>
    </location>
</feature>
<gene>
    <name evidence="7" type="ORF">SAMN04488120_11620</name>
</gene>
<dbReference type="PANTHER" id="PTHR30563:SF0">
    <property type="entry name" value="DNA RECOMBINATION PROTEIN RMUC"/>
    <property type="match status" value="1"/>
</dbReference>
<feature type="region of interest" description="Disordered" evidence="6">
    <location>
        <begin position="444"/>
        <end position="474"/>
    </location>
</feature>
<keyword evidence="3 5" id="KW-0175">Coiled coil</keyword>
<accession>A0A1I2KBU7</accession>
<comment type="function">
    <text evidence="1">Involved in DNA recombination.</text>
</comment>
<dbReference type="InterPro" id="IPR003798">
    <property type="entry name" value="DNA_recombination_RmuC"/>
</dbReference>
<evidence type="ECO:0000256" key="5">
    <source>
        <dbReference type="SAM" id="Coils"/>
    </source>
</evidence>
<dbReference type="EMBL" id="FOOC01000016">
    <property type="protein sequence ID" value="SFF64444.1"/>
    <property type="molecule type" value="Genomic_DNA"/>
</dbReference>
<evidence type="ECO:0000313" key="8">
    <source>
        <dbReference type="Proteomes" id="UP000199771"/>
    </source>
</evidence>
<evidence type="ECO:0000313" key="7">
    <source>
        <dbReference type="EMBL" id="SFF64444.1"/>
    </source>
</evidence>
<evidence type="ECO:0000256" key="4">
    <source>
        <dbReference type="ARBA" id="ARBA00023172"/>
    </source>
</evidence>
<proteinExistence type="inferred from homology"/>
<dbReference type="Proteomes" id="UP000199771">
    <property type="component" value="Unassembled WGS sequence"/>
</dbReference>
<comment type="similarity">
    <text evidence="2">Belongs to the RmuC family.</text>
</comment>
<dbReference type="STRING" id="1076937.SAMN04488120_11620"/>
<dbReference type="RefSeq" id="WP_091535532.1">
    <property type="nucleotide sequence ID" value="NZ_FOOC01000016.1"/>
</dbReference>
<dbReference type="GO" id="GO:0006310">
    <property type="term" value="P:DNA recombination"/>
    <property type="evidence" value="ECO:0007669"/>
    <property type="project" value="UniProtKB-KW"/>
</dbReference>
<evidence type="ECO:0000256" key="2">
    <source>
        <dbReference type="ARBA" id="ARBA00009840"/>
    </source>
</evidence>
<dbReference type="AlphaFoldDB" id="A0A1I2KBU7"/>
<sequence length="474" mass="52918">MTFSPTLVLLLFLSALLGAFIATLLLRHRQRALTQEREQLRETLAAREAELPAVRERLAALERESLALRERNENLSAHAARLEERLRAEERLTQEKQALLEDARAKLADAFKALSADALKSSNESFLKLAQESLARFQQGAQADLEARQKAIEQITQPIRERLEKFDGKLDELEKNRIGAYRALSQQVSDLLQVHLPQLHQETRSLVQALRQPQARGRWGELQLKRVVEMAGMLEHCDFEEQVSQTTEDGRLRPDLIVHLPGNRRIVVDAKTPVAAYLQAVEAQTDEARNAALIQHARQVREHITALAKKNYFEQFDPTPEFVVLFVPGEAFFSAALAHDPGLIEYGAENRVIPASPTTLIALLKAVAYGWRQEALAQNAAQIAALGKELYERIAKLAEHWANVGEKLDKAVAAYNQSVGALETRVLPAARRFRELRAAGDGKDIPTLEPLTQDTRALTAPEWSGPGDAQNPAV</sequence>
<reference evidence="7 8" key="1">
    <citation type="submission" date="2016-10" db="EMBL/GenBank/DDBJ databases">
        <authorList>
            <person name="de Groot N.N."/>
        </authorList>
    </citation>
    <scope>NUCLEOTIDE SEQUENCE [LARGE SCALE GENOMIC DNA]</scope>
    <source>
        <strain evidence="7 8">DSM 23609</strain>
    </source>
</reference>
<name>A0A1I2KBU7_9GAMM</name>
<dbReference type="OrthoDB" id="9765111at2"/>
<evidence type="ECO:0000256" key="3">
    <source>
        <dbReference type="ARBA" id="ARBA00023054"/>
    </source>
</evidence>
<organism evidence="7 8">
    <name type="scientific">Fontimonas thermophila</name>
    <dbReference type="NCBI Taxonomy" id="1076937"/>
    <lineage>
        <taxon>Bacteria</taxon>
        <taxon>Pseudomonadati</taxon>
        <taxon>Pseudomonadota</taxon>
        <taxon>Gammaproteobacteria</taxon>
        <taxon>Nevskiales</taxon>
        <taxon>Nevskiaceae</taxon>
        <taxon>Fontimonas</taxon>
    </lineage>
</organism>
<keyword evidence="8" id="KW-1185">Reference proteome</keyword>
<protein>
    <submittedName>
        <fullName evidence="7">DNA recombination protein RmuC</fullName>
    </submittedName>
</protein>
<keyword evidence="4" id="KW-0233">DNA recombination</keyword>
<dbReference type="PANTHER" id="PTHR30563">
    <property type="entry name" value="DNA RECOMBINATION PROTEIN RMUC"/>
    <property type="match status" value="1"/>
</dbReference>
<dbReference type="Pfam" id="PF02646">
    <property type="entry name" value="RmuC"/>
    <property type="match status" value="1"/>
</dbReference>